<evidence type="ECO:0000256" key="1">
    <source>
        <dbReference type="ARBA" id="ARBA00010688"/>
    </source>
</evidence>
<keyword evidence="3 4" id="KW-0418">Kinase</keyword>
<evidence type="ECO:0000313" key="7">
    <source>
        <dbReference type="Proteomes" id="UP001589733"/>
    </source>
</evidence>
<comment type="similarity">
    <text evidence="1 4">Belongs to the carbohydrate kinase PfkB family.</text>
</comment>
<dbReference type="Gene3D" id="3.40.1190.20">
    <property type="match status" value="1"/>
</dbReference>
<evidence type="ECO:0000256" key="3">
    <source>
        <dbReference type="ARBA" id="ARBA00022777"/>
    </source>
</evidence>
<dbReference type="Pfam" id="PF00294">
    <property type="entry name" value="PfkB"/>
    <property type="match status" value="1"/>
</dbReference>
<evidence type="ECO:0000313" key="6">
    <source>
        <dbReference type="EMBL" id="MFB9993990.1"/>
    </source>
</evidence>
<dbReference type="EMBL" id="JBHLYR010000059">
    <property type="protein sequence ID" value="MFB9993990.1"/>
    <property type="molecule type" value="Genomic_DNA"/>
</dbReference>
<keyword evidence="7" id="KW-1185">Reference proteome</keyword>
<dbReference type="PRINTS" id="PR00990">
    <property type="entry name" value="RIBOKINASE"/>
</dbReference>
<dbReference type="InterPro" id="IPR002139">
    <property type="entry name" value="Ribo/fructo_kinase"/>
</dbReference>
<dbReference type="RefSeq" id="WP_380013890.1">
    <property type="nucleotide sequence ID" value="NZ_JBHLYR010000059.1"/>
</dbReference>
<accession>A0ABV6B2K3</accession>
<dbReference type="EC" id="2.7.1.-" evidence="6"/>
<dbReference type="GO" id="GO:0016301">
    <property type="term" value="F:kinase activity"/>
    <property type="evidence" value="ECO:0007669"/>
    <property type="project" value="UniProtKB-KW"/>
</dbReference>
<reference evidence="6 7" key="1">
    <citation type="submission" date="2024-09" db="EMBL/GenBank/DDBJ databases">
        <authorList>
            <person name="Sun Q."/>
            <person name="Mori K."/>
        </authorList>
    </citation>
    <scope>NUCLEOTIDE SEQUENCE [LARGE SCALE GENOMIC DNA]</scope>
    <source>
        <strain evidence="6 7">JCM 13503</strain>
    </source>
</reference>
<keyword evidence="2 4" id="KW-0808">Transferase</keyword>
<dbReference type="PANTHER" id="PTHR10584:SF166">
    <property type="entry name" value="RIBOKINASE"/>
    <property type="match status" value="1"/>
</dbReference>
<dbReference type="Proteomes" id="UP001589733">
    <property type="component" value="Unassembled WGS sequence"/>
</dbReference>
<sequence>MPSCSPLRVLVAGNANAELHLQAPAFPLPNAENTAYPHGLTLGVSGVGWNVAHALARLGADPSLSTFAGHDPAGEMLQAALARAGIRSGVQVATGTPLSLVISGPDGQRQIHRDLKGTEDLGADPEACRVALAGADAAVLTTVGWTRPLLPLAQAAGIPIVTDLQATVSPAHPYDQPFLAHANVLFLSAERLIVSATEALQTYRATYDPSVIIISLGAQGALLSERGQVPHYQPAVKTRPVVSTNGAGDALLSAFVWAYFGGRSARAALRLACTFASWTCGEAGGAAGHLSGKELSVLCSAG</sequence>
<dbReference type="InterPro" id="IPR011611">
    <property type="entry name" value="PfkB_dom"/>
</dbReference>
<gene>
    <name evidence="6" type="ORF">ACFFLM_18705</name>
</gene>
<protein>
    <submittedName>
        <fullName evidence="6">Carbohydrate kinase family protein</fullName>
        <ecNumber evidence="6">2.7.1.-</ecNumber>
    </submittedName>
</protein>
<dbReference type="SUPFAM" id="SSF53613">
    <property type="entry name" value="Ribokinase-like"/>
    <property type="match status" value="1"/>
</dbReference>
<feature type="domain" description="Carbohydrate kinase PfkB" evidence="5">
    <location>
        <begin position="9"/>
        <end position="287"/>
    </location>
</feature>
<organism evidence="6 7">
    <name type="scientific">Deinococcus oregonensis</name>
    <dbReference type="NCBI Taxonomy" id="1805970"/>
    <lineage>
        <taxon>Bacteria</taxon>
        <taxon>Thermotogati</taxon>
        <taxon>Deinococcota</taxon>
        <taxon>Deinococci</taxon>
        <taxon>Deinococcales</taxon>
        <taxon>Deinococcaceae</taxon>
        <taxon>Deinococcus</taxon>
    </lineage>
</organism>
<proteinExistence type="inferred from homology"/>
<dbReference type="InterPro" id="IPR029056">
    <property type="entry name" value="Ribokinase-like"/>
</dbReference>
<dbReference type="InterPro" id="IPR002173">
    <property type="entry name" value="Carboh/pur_kinase_PfkB_CS"/>
</dbReference>
<dbReference type="PANTHER" id="PTHR10584">
    <property type="entry name" value="SUGAR KINASE"/>
    <property type="match status" value="1"/>
</dbReference>
<dbReference type="PROSITE" id="PS00584">
    <property type="entry name" value="PFKB_KINASES_2"/>
    <property type="match status" value="1"/>
</dbReference>
<name>A0ABV6B2K3_9DEIO</name>
<evidence type="ECO:0000256" key="4">
    <source>
        <dbReference type="RuleBase" id="RU003704"/>
    </source>
</evidence>
<evidence type="ECO:0000259" key="5">
    <source>
        <dbReference type="Pfam" id="PF00294"/>
    </source>
</evidence>
<evidence type="ECO:0000256" key="2">
    <source>
        <dbReference type="ARBA" id="ARBA00022679"/>
    </source>
</evidence>
<comment type="caution">
    <text evidence="6">The sequence shown here is derived from an EMBL/GenBank/DDBJ whole genome shotgun (WGS) entry which is preliminary data.</text>
</comment>